<name>A0AAD7E204_9AGAR</name>
<evidence type="ECO:0000313" key="2">
    <source>
        <dbReference type="EMBL" id="KAJ7224286.1"/>
    </source>
</evidence>
<feature type="chain" id="PRO_5041901252" evidence="1">
    <location>
        <begin position="16"/>
        <end position="109"/>
    </location>
</feature>
<proteinExistence type="predicted"/>
<evidence type="ECO:0000256" key="1">
    <source>
        <dbReference type="SAM" id="SignalP"/>
    </source>
</evidence>
<accession>A0AAD7E204</accession>
<gene>
    <name evidence="2" type="ORF">GGX14DRAFT_424972</name>
</gene>
<sequence length="109" mass="11978">MFVSISLCFTTLATANTVLSFPHRALGPRTSNSTNDLVHSWGPSIFFDLVDRAAYPHTNFTTQELCQQIGSKLETLNENFWQDLGGTVRIIASATPLIAEAAVKYSRGE</sequence>
<reference evidence="2" key="1">
    <citation type="submission" date="2023-03" db="EMBL/GenBank/DDBJ databases">
        <title>Massive genome expansion in bonnet fungi (Mycena s.s.) driven by repeated elements and novel gene families across ecological guilds.</title>
        <authorList>
            <consortium name="Lawrence Berkeley National Laboratory"/>
            <person name="Harder C.B."/>
            <person name="Miyauchi S."/>
            <person name="Viragh M."/>
            <person name="Kuo A."/>
            <person name="Thoen E."/>
            <person name="Andreopoulos B."/>
            <person name="Lu D."/>
            <person name="Skrede I."/>
            <person name="Drula E."/>
            <person name="Henrissat B."/>
            <person name="Morin E."/>
            <person name="Kohler A."/>
            <person name="Barry K."/>
            <person name="LaButti K."/>
            <person name="Morin E."/>
            <person name="Salamov A."/>
            <person name="Lipzen A."/>
            <person name="Mereny Z."/>
            <person name="Hegedus B."/>
            <person name="Baldrian P."/>
            <person name="Stursova M."/>
            <person name="Weitz H."/>
            <person name="Taylor A."/>
            <person name="Grigoriev I.V."/>
            <person name="Nagy L.G."/>
            <person name="Martin F."/>
            <person name="Kauserud H."/>
        </authorList>
    </citation>
    <scope>NUCLEOTIDE SEQUENCE</scope>
    <source>
        <strain evidence="2">9144</strain>
    </source>
</reference>
<evidence type="ECO:0000313" key="3">
    <source>
        <dbReference type="Proteomes" id="UP001219525"/>
    </source>
</evidence>
<feature type="signal peptide" evidence="1">
    <location>
        <begin position="1"/>
        <end position="15"/>
    </location>
</feature>
<protein>
    <submittedName>
        <fullName evidence="2">Uncharacterized protein</fullName>
    </submittedName>
</protein>
<dbReference type="EMBL" id="JARJCW010000005">
    <property type="protein sequence ID" value="KAJ7224286.1"/>
    <property type="molecule type" value="Genomic_DNA"/>
</dbReference>
<organism evidence="2 3">
    <name type="scientific">Mycena pura</name>
    <dbReference type="NCBI Taxonomy" id="153505"/>
    <lineage>
        <taxon>Eukaryota</taxon>
        <taxon>Fungi</taxon>
        <taxon>Dikarya</taxon>
        <taxon>Basidiomycota</taxon>
        <taxon>Agaricomycotina</taxon>
        <taxon>Agaricomycetes</taxon>
        <taxon>Agaricomycetidae</taxon>
        <taxon>Agaricales</taxon>
        <taxon>Marasmiineae</taxon>
        <taxon>Mycenaceae</taxon>
        <taxon>Mycena</taxon>
    </lineage>
</organism>
<dbReference type="Proteomes" id="UP001219525">
    <property type="component" value="Unassembled WGS sequence"/>
</dbReference>
<comment type="caution">
    <text evidence="2">The sequence shown here is derived from an EMBL/GenBank/DDBJ whole genome shotgun (WGS) entry which is preliminary data.</text>
</comment>
<keyword evidence="1" id="KW-0732">Signal</keyword>
<dbReference type="AlphaFoldDB" id="A0AAD7E204"/>
<keyword evidence="3" id="KW-1185">Reference proteome</keyword>